<evidence type="ECO:0000256" key="2">
    <source>
        <dbReference type="ARBA" id="ARBA00009403"/>
    </source>
</evidence>
<evidence type="ECO:0000256" key="4">
    <source>
        <dbReference type="ARBA" id="ARBA00022690"/>
    </source>
</evidence>
<evidence type="ECO:0000256" key="5">
    <source>
        <dbReference type="ARBA" id="ARBA00022704"/>
    </source>
</evidence>
<dbReference type="SMART" id="SM00043">
    <property type="entry name" value="CY"/>
    <property type="match status" value="1"/>
</dbReference>
<comment type="similarity">
    <text evidence="2">Belongs to the cystatin family.</text>
</comment>
<dbReference type="PANTHER" id="PTHR11414">
    <property type="entry name" value="CYSTATIN FAMILY MEMBER"/>
    <property type="match status" value="1"/>
</dbReference>
<evidence type="ECO:0000313" key="8">
    <source>
        <dbReference type="EMBL" id="OTF77018.1"/>
    </source>
</evidence>
<keyword evidence="9" id="KW-1185">Reference proteome</keyword>
<dbReference type="GO" id="GO:0004869">
    <property type="term" value="F:cysteine-type endopeptidase inhibitor activity"/>
    <property type="evidence" value="ECO:0007669"/>
    <property type="project" value="UniProtKB-KW"/>
</dbReference>
<comment type="subcellular location">
    <subcellularLocation>
        <location evidence="1">Cytoplasm</location>
    </subcellularLocation>
</comment>
<evidence type="ECO:0000256" key="6">
    <source>
        <dbReference type="SAM" id="MobiDB-lite"/>
    </source>
</evidence>
<keyword evidence="4" id="KW-0646">Protease inhibitor</keyword>
<name>A0A1Y3BAS3_EURMA</name>
<comment type="caution">
    <text evidence="8">The sequence shown here is derived from an EMBL/GenBank/DDBJ whole genome shotgun (WGS) entry which is preliminary data.</text>
</comment>
<protein>
    <recommendedName>
        <fullName evidence="7">Cystatin domain-containing protein</fullName>
    </recommendedName>
</protein>
<organism evidence="8 9">
    <name type="scientific">Euroglyphus maynei</name>
    <name type="common">Mayne's house dust mite</name>
    <dbReference type="NCBI Taxonomy" id="6958"/>
    <lineage>
        <taxon>Eukaryota</taxon>
        <taxon>Metazoa</taxon>
        <taxon>Ecdysozoa</taxon>
        <taxon>Arthropoda</taxon>
        <taxon>Chelicerata</taxon>
        <taxon>Arachnida</taxon>
        <taxon>Acari</taxon>
        <taxon>Acariformes</taxon>
        <taxon>Sarcoptiformes</taxon>
        <taxon>Astigmata</taxon>
        <taxon>Psoroptidia</taxon>
        <taxon>Analgoidea</taxon>
        <taxon>Pyroglyphidae</taxon>
        <taxon>Pyroglyphinae</taxon>
        <taxon>Euroglyphus</taxon>
    </lineage>
</organism>
<accession>A0A1Y3BAS3</accession>
<gene>
    <name evidence="8" type="ORF">BLA29_012611</name>
</gene>
<feature type="region of interest" description="Disordered" evidence="6">
    <location>
        <begin position="1"/>
        <end position="23"/>
    </location>
</feature>
<dbReference type="PANTHER" id="PTHR11414:SF21">
    <property type="entry name" value="CYSTATIN 14A, TANDEM DUPLICATE 1-RELATED"/>
    <property type="match status" value="1"/>
</dbReference>
<dbReference type="InterPro" id="IPR046350">
    <property type="entry name" value="Cystatin_sf"/>
</dbReference>
<evidence type="ECO:0000313" key="9">
    <source>
        <dbReference type="Proteomes" id="UP000194236"/>
    </source>
</evidence>
<keyword evidence="5" id="KW-0789">Thiol protease inhibitor</keyword>
<dbReference type="PRINTS" id="PR00295">
    <property type="entry name" value="STEFINA"/>
</dbReference>
<dbReference type="GO" id="GO:0005829">
    <property type="term" value="C:cytosol"/>
    <property type="evidence" value="ECO:0007669"/>
    <property type="project" value="TreeGrafter"/>
</dbReference>
<keyword evidence="3" id="KW-0963">Cytoplasm</keyword>
<dbReference type="InterPro" id="IPR000010">
    <property type="entry name" value="Cystatin_dom"/>
</dbReference>
<dbReference type="EMBL" id="MUJZ01034737">
    <property type="protein sequence ID" value="OTF77018.1"/>
    <property type="molecule type" value="Genomic_DNA"/>
</dbReference>
<dbReference type="Proteomes" id="UP000194236">
    <property type="component" value="Unassembled WGS sequence"/>
</dbReference>
<dbReference type="InterPro" id="IPR001713">
    <property type="entry name" value="Prot_inh_stefin"/>
</dbReference>
<evidence type="ECO:0000259" key="7">
    <source>
        <dbReference type="SMART" id="SM00043"/>
    </source>
</evidence>
<dbReference type="AlphaFoldDB" id="A0A1Y3BAS3"/>
<dbReference type="Pfam" id="PF00031">
    <property type="entry name" value="Cystatin"/>
    <property type="match status" value="1"/>
</dbReference>
<dbReference type="FunFam" id="3.10.450.10:FF:000001">
    <property type="entry name" value="Cystatin-A"/>
    <property type="match status" value="1"/>
</dbReference>
<feature type="domain" description="Cystatin" evidence="7">
    <location>
        <begin position="15"/>
        <end position="114"/>
    </location>
</feature>
<dbReference type="OrthoDB" id="2429551at2759"/>
<feature type="compositionally biased region" description="Basic and acidic residues" evidence="6">
    <location>
        <begin position="1"/>
        <end position="12"/>
    </location>
</feature>
<dbReference type="Gene3D" id="3.10.450.10">
    <property type="match status" value="1"/>
</dbReference>
<evidence type="ECO:0000256" key="3">
    <source>
        <dbReference type="ARBA" id="ARBA00022490"/>
    </source>
</evidence>
<proteinExistence type="inferred from homology"/>
<evidence type="ECO:0000256" key="1">
    <source>
        <dbReference type="ARBA" id="ARBA00004496"/>
    </source>
</evidence>
<dbReference type="SUPFAM" id="SSF54403">
    <property type="entry name" value="Cystatin/monellin"/>
    <property type="match status" value="1"/>
</dbReference>
<reference evidence="8 9" key="1">
    <citation type="submission" date="2017-03" db="EMBL/GenBank/DDBJ databases">
        <title>Genome Survey of Euroglyphus maynei.</title>
        <authorList>
            <person name="Arlian L.G."/>
            <person name="Morgan M.S."/>
            <person name="Rider S.D."/>
        </authorList>
    </citation>
    <scope>NUCLEOTIDE SEQUENCE [LARGE SCALE GENOMIC DNA]</scope>
    <source>
        <strain evidence="8">Arlian Lab</strain>
        <tissue evidence="8">Whole body</tissue>
    </source>
</reference>
<sequence length="115" mass="13284">MSKPKQQDDHSKVGPICGGIAPESAEIDPNVREMVKKFQPKVEQKFGRKFQRFEPIKIRTQLVAGTNYFVKCHIGGDDYVHLRIYEPLPCMSKQPELIAIHPEMKKLNDPLDYFE</sequence>